<reference evidence="4" key="1">
    <citation type="journal article" date="2019" name="Int. J. Syst. Evol. Microbiol.">
        <title>The Global Catalogue of Microorganisms (GCM) 10K type strain sequencing project: providing services to taxonomists for standard genome sequencing and annotation.</title>
        <authorList>
            <consortium name="The Broad Institute Genomics Platform"/>
            <consortium name="The Broad Institute Genome Sequencing Center for Infectious Disease"/>
            <person name="Wu L."/>
            <person name="Ma J."/>
        </authorList>
    </citation>
    <scope>NUCLEOTIDE SEQUENCE [LARGE SCALE GENOMIC DNA]</scope>
    <source>
        <strain evidence="4">CCM 8725</strain>
    </source>
</reference>
<organism evidence="3 4">
    <name type="scientific">Paenibacillus rhizoplanae</name>
    <dbReference type="NCBI Taxonomy" id="1917181"/>
    <lineage>
        <taxon>Bacteria</taxon>
        <taxon>Bacillati</taxon>
        <taxon>Bacillota</taxon>
        <taxon>Bacilli</taxon>
        <taxon>Bacillales</taxon>
        <taxon>Paenibacillaceae</taxon>
        <taxon>Paenibacillus</taxon>
    </lineage>
</organism>
<accession>A0ABW5F4G1</accession>
<dbReference type="RefSeq" id="WP_209987264.1">
    <property type="nucleotide sequence ID" value="NZ_JBHSVQ010000001.1"/>
</dbReference>
<evidence type="ECO:0000256" key="1">
    <source>
        <dbReference type="SAM" id="SignalP"/>
    </source>
</evidence>
<dbReference type="InterPro" id="IPR001466">
    <property type="entry name" value="Beta-lactam-related"/>
</dbReference>
<keyword evidence="4" id="KW-1185">Reference proteome</keyword>
<protein>
    <submittedName>
        <fullName evidence="3">Serine hydrolase domain-containing protein</fullName>
        <ecNumber evidence="3">3.-.-.-</ecNumber>
    </submittedName>
</protein>
<dbReference type="SUPFAM" id="SSF56601">
    <property type="entry name" value="beta-lactamase/transpeptidase-like"/>
    <property type="match status" value="1"/>
</dbReference>
<dbReference type="EMBL" id="JBHUKY010000019">
    <property type="protein sequence ID" value="MFD2409824.1"/>
    <property type="molecule type" value="Genomic_DNA"/>
</dbReference>
<dbReference type="PANTHER" id="PTHR43283">
    <property type="entry name" value="BETA-LACTAMASE-RELATED"/>
    <property type="match status" value="1"/>
</dbReference>
<name>A0ABW5F4G1_9BACL</name>
<dbReference type="GO" id="GO:0016787">
    <property type="term" value="F:hydrolase activity"/>
    <property type="evidence" value="ECO:0007669"/>
    <property type="project" value="UniProtKB-KW"/>
</dbReference>
<dbReference type="InterPro" id="IPR012338">
    <property type="entry name" value="Beta-lactam/transpept-like"/>
</dbReference>
<keyword evidence="1" id="KW-0732">Signal</keyword>
<dbReference type="InterPro" id="IPR050789">
    <property type="entry name" value="Diverse_Enzym_Activities"/>
</dbReference>
<feature type="domain" description="Beta-lactamase-related" evidence="2">
    <location>
        <begin position="75"/>
        <end position="352"/>
    </location>
</feature>
<evidence type="ECO:0000313" key="3">
    <source>
        <dbReference type="EMBL" id="MFD2409824.1"/>
    </source>
</evidence>
<comment type="caution">
    <text evidence="3">The sequence shown here is derived from an EMBL/GenBank/DDBJ whole genome shotgun (WGS) entry which is preliminary data.</text>
</comment>
<dbReference type="PANTHER" id="PTHR43283:SF7">
    <property type="entry name" value="BETA-LACTAMASE-RELATED DOMAIN-CONTAINING PROTEIN"/>
    <property type="match status" value="1"/>
</dbReference>
<dbReference type="Pfam" id="PF00144">
    <property type="entry name" value="Beta-lactamase"/>
    <property type="match status" value="1"/>
</dbReference>
<dbReference type="EC" id="3.-.-.-" evidence="3"/>
<gene>
    <name evidence="3" type="ORF">ACFSX3_08075</name>
</gene>
<dbReference type="Gene3D" id="3.40.710.10">
    <property type="entry name" value="DD-peptidase/beta-lactamase superfamily"/>
    <property type="match status" value="1"/>
</dbReference>
<feature type="signal peptide" evidence="1">
    <location>
        <begin position="1"/>
        <end position="25"/>
    </location>
</feature>
<evidence type="ECO:0000259" key="2">
    <source>
        <dbReference type="Pfam" id="PF00144"/>
    </source>
</evidence>
<evidence type="ECO:0000313" key="4">
    <source>
        <dbReference type="Proteomes" id="UP001597448"/>
    </source>
</evidence>
<sequence length="373" mass="41367">MTEIFRYAKLAVLAGAACLILTTSACSPEKSLAPALSPGNSKVINLPNGEWPIGTPEQVEMDPKEVEAVMQYAKESPVLSMLVVKDGTIVSEYYKDGMSDTKLAINSITKSVTSLLIGIAIDKGYLKGINEPIEPFFPEYKELFDSPDKRSITLEHLLSMTSGLHFPEWTDWNYMIQPMTETKDWNQFVLSQTMDSRPGEIWNYNTGGSQLMAAILRKTTGQSELDFAKEHLLGPLGIDSMKWPRSPDDSNSGGFGLKMKPRDLAKIGQLVLNRGVWDGKRIVSEAWIRESTSRHSEGNVSFGEYGHHWWMNQYGGHKAVFGMGYAGQYLTIVPDLNLVIVVNSAATGNPQDTLLPIQFIESLVKAVKNKSRT</sequence>
<feature type="chain" id="PRO_5045694240" evidence="1">
    <location>
        <begin position="26"/>
        <end position="373"/>
    </location>
</feature>
<dbReference type="PROSITE" id="PS51257">
    <property type="entry name" value="PROKAR_LIPOPROTEIN"/>
    <property type="match status" value="1"/>
</dbReference>
<dbReference type="Proteomes" id="UP001597448">
    <property type="component" value="Unassembled WGS sequence"/>
</dbReference>
<keyword evidence="3" id="KW-0378">Hydrolase</keyword>
<proteinExistence type="predicted"/>